<dbReference type="PANTHER" id="PTHR16209:SF7">
    <property type="entry name" value="WW DOMAIN BINDING PROTEIN 1 ISOFORM X1"/>
    <property type="match status" value="1"/>
</dbReference>
<dbReference type="InterPro" id="IPR051994">
    <property type="entry name" value="WW_domain-binding"/>
</dbReference>
<keyword evidence="1" id="KW-0472">Membrane</keyword>
<keyword evidence="1" id="KW-1133">Transmembrane helix</keyword>
<dbReference type="InterPro" id="IPR021684">
    <property type="entry name" value="WBP1-like"/>
</dbReference>
<dbReference type="PANTHER" id="PTHR16209">
    <property type="entry name" value="VESICULAR, OVEREXPRESSED IN CANCER, PROSURVIVAL PROTEIN 1"/>
    <property type="match status" value="1"/>
</dbReference>
<dbReference type="Proteomes" id="UP001181693">
    <property type="component" value="Unassembled WGS sequence"/>
</dbReference>
<dbReference type="Pfam" id="PF11669">
    <property type="entry name" value="WBP-1"/>
    <property type="match status" value="1"/>
</dbReference>
<evidence type="ECO:0000313" key="3">
    <source>
        <dbReference type="Proteomes" id="UP001181693"/>
    </source>
</evidence>
<accession>A0AAV3AVY9</accession>
<evidence type="ECO:0000256" key="1">
    <source>
        <dbReference type="SAM" id="Phobius"/>
    </source>
</evidence>
<dbReference type="AlphaFoldDB" id="A0AAV3AVY9"/>
<name>A0AAV3AVY9_PYXAD</name>
<gene>
    <name evidence="2" type="ORF">GDO54_007844</name>
</gene>
<evidence type="ECO:0000313" key="2">
    <source>
        <dbReference type="EMBL" id="DBA32095.1"/>
    </source>
</evidence>
<keyword evidence="3" id="KW-1185">Reference proteome</keyword>
<reference evidence="2" key="1">
    <citation type="thesis" date="2020" institute="ProQuest LLC" country="789 East Eisenhower Parkway, Ann Arbor, MI, USA">
        <title>Comparative Genomics and Chromosome Evolution.</title>
        <authorList>
            <person name="Mudd A.B."/>
        </authorList>
    </citation>
    <scope>NUCLEOTIDE SEQUENCE</scope>
    <source>
        <strain evidence="2">1538</strain>
        <tissue evidence="2">Blood</tissue>
    </source>
</reference>
<keyword evidence="1" id="KW-0812">Transmembrane</keyword>
<proteinExistence type="predicted"/>
<dbReference type="EMBL" id="DYDO01000002">
    <property type="protein sequence ID" value="DBA32095.1"/>
    <property type="molecule type" value="Genomic_DNA"/>
</dbReference>
<comment type="caution">
    <text evidence="2">The sequence shown here is derived from an EMBL/GenBank/DDBJ whole genome shotgun (WGS) entry which is preliminary data.</text>
</comment>
<organism evidence="2 3">
    <name type="scientific">Pyxicephalus adspersus</name>
    <name type="common">African bullfrog</name>
    <dbReference type="NCBI Taxonomy" id="30357"/>
    <lineage>
        <taxon>Eukaryota</taxon>
        <taxon>Metazoa</taxon>
        <taxon>Chordata</taxon>
        <taxon>Craniata</taxon>
        <taxon>Vertebrata</taxon>
        <taxon>Euteleostomi</taxon>
        <taxon>Amphibia</taxon>
        <taxon>Batrachia</taxon>
        <taxon>Anura</taxon>
        <taxon>Neobatrachia</taxon>
        <taxon>Ranoidea</taxon>
        <taxon>Pyxicephalidae</taxon>
        <taxon>Pyxicephalinae</taxon>
        <taxon>Pyxicephalus</taxon>
    </lineage>
</organism>
<sequence>MGREFCFGEDRKPYRCEIGYCCGDTECCTYYYELWWFWLAWTLIILAGCCCAYRHRRVKLRHQQELRQREISLMAYQGITPSAAAAATALEVWPTCKLPTYEEVTQDPPTPPPPYCEILEETVTGGERPPLPAPSSVYLDLSLPQQEGASPQEVSTADHLEYPHEYMEQESASALERRRHITGDSGIVLCDEKAMSFCGREEDADLCRGGYISIETGDIDRQGNN</sequence>
<protein>
    <recommendedName>
        <fullName evidence="4">WW domain binding protein 1</fullName>
    </recommendedName>
</protein>
<feature type="transmembrane region" description="Helical" evidence="1">
    <location>
        <begin position="35"/>
        <end position="53"/>
    </location>
</feature>
<evidence type="ECO:0008006" key="4">
    <source>
        <dbReference type="Google" id="ProtNLM"/>
    </source>
</evidence>